<feature type="transmembrane region" description="Helical" evidence="1">
    <location>
        <begin position="453"/>
        <end position="474"/>
    </location>
</feature>
<name>A0A096CQ96_9FIRM</name>
<protein>
    <submittedName>
        <fullName evidence="2">Membrane protein</fullName>
    </submittedName>
</protein>
<feature type="transmembrane region" description="Helical" evidence="1">
    <location>
        <begin position="486"/>
        <end position="506"/>
    </location>
</feature>
<dbReference type="eggNOG" id="ENOG502Z8QQ">
    <property type="taxonomic scope" value="Bacteria"/>
</dbReference>
<comment type="caution">
    <text evidence="2">The sequence shown here is derived from an EMBL/GenBank/DDBJ whole genome shotgun (WGS) entry which is preliminary data.</text>
</comment>
<accession>A0A096CQ96</accession>
<feature type="transmembrane region" description="Helical" evidence="1">
    <location>
        <begin position="412"/>
        <end position="432"/>
    </location>
</feature>
<feature type="transmembrane region" description="Helical" evidence="1">
    <location>
        <begin position="648"/>
        <end position="669"/>
    </location>
</feature>
<keyword evidence="1" id="KW-1133">Transmembrane helix</keyword>
<evidence type="ECO:0000256" key="1">
    <source>
        <dbReference type="SAM" id="Phobius"/>
    </source>
</evidence>
<dbReference type="InterPro" id="IPR043748">
    <property type="entry name" value="DUF5693"/>
</dbReference>
<dbReference type="Pfam" id="PF18949">
    <property type="entry name" value="DUF5693"/>
    <property type="match status" value="1"/>
</dbReference>
<keyword evidence="1" id="KW-0812">Transmembrane</keyword>
<keyword evidence="3" id="KW-1185">Reference proteome</keyword>
<feature type="transmembrane region" description="Helical" evidence="1">
    <location>
        <begin position="535"/>
        <end position="554"/>
    </location>
</feature>
<feature type="transmembrane region" description="Helical" evidence="1">
    <location>
        <begin position="12"/>
        <end position="31"/>
    </location>
</feature>
<sequence length="680" mass="76119">MKNIQKRRKLYSPILFLIIVIGLLSALYLVYERHHLEHAQNHIENIVDYDAVLRASSYEKRPASEAFKDLKEAGVTAMAIYDRTLEKANDAGQVRVMNAIDASHVEFIGAQVADGATYIFPVAGKEGYFKEIREDLEHRLGANRVVILNSVYGPVIEIKGIPFDSLKKMKLSISRLQAEEVIAHDFNVVVRPSNFKNETRSDVELVFKRIDGLSRIDGIVFVGKEVLGYPNHLDVMQTLLQQHQIPVVGIEAVNQLQYDPQMGFHELAVGNQYSVGRLYTVTKEEMKKLSPNEVAQWFYISDIERNIRFNLYPIYEEGVGNQTALATSIGYMKTVKDKLEERDFVFGAPSIYPPYNPSPILVVLVMAGSIALSVFMLSMLVVIGQRQQVVLLCTLLLLSVVLYVVTNGTVITQLWALAAAVAAPVVAITAAMDHMKQKQSSYQGGWKQATIRAVIYLVVAACLSAIGGMFIAGMLGNTRFFMEFSIFRGVKLTFVLPIILTAIAFLQRFPLWKGNTITTVDEGKKFLVEFFTIDIKLYVLVLVAILAGIAWIFVGRSGHTAGVPVPGIEVALRRFLENTLYARPREKEFLIGHPAFLIAVVACLQKWPVIVHFIATVAGVIGIASMVETFCHIRTPVYMSIMRGLDGLWMGIVIGIIAIIVIRFIMYSIHWYQKEESHNE</sequence>
<feature type="transmembrane region" description="Helical" evidence="1">
    <location>
        <begin position="360"/>
        <end position="382"/>
    </location>
</feature>
<gene>
    <name evidence="2" type="ORF">HMPREF0872_04925</name>
</gene>
<evidence type="ECO:0000313" key="2">
    <source>
        <dbReference type="EMBL" id="KGF47504.1"/>
    </source>
</evidence>
<reference evidence="2 3" key="1">
    <citation type="submission" date="2014-07" db="EMBL/GenBank/DDBJ databases">
        <authorList>
            <person name="McCorrison J."/>
            <person name="Sanka R."/>
            <person name="Torralba M."/>
            <person name="Gillis M."/>
            <person name="Haft D.H."/>
            <person name="Methe B."/>
            <person name="Sutton G."/>
            <person name="Nelson K.E."/>
        </authorList>
    </citation>
    <scope>NUCLEOTIDE SEQUENCE [LARGE SCALE GENOMIC DNA]</scope>
    <source>
        <strain evidence="2 3">DNF00314</strain>
    </source>
</reference>
<keyword evidence="1" id="KW-0472">Membrane</keyword>
<proteinExistence type="predicted"/>
<dbReference type="Proteomes" id="UP000029628">
    <property type="component" value="Unassembled WGS sequence"/>
</dbReference>
<dbReference type="RefSeq" id="WP_038152465.1">
    <property type="nucleotide sequence ID" value="NZ_JRNT01000009.1"/>
</dbReference>
<evidence type="ECO:0000313" key="3">
    <source>
        <dbReference type="Proteomes" id="UP000029628"/>
    </source>
</evidence>
<dbReference type="EMBL" id="JRNT01000009">
    <property type="protein sequence ID" value="KGF47504.1"/>
    <property type="molecule type" value="Genomic_DNA"/>
</dbReference>
<organism evidence="2 3">
    <name type="scientific">Veillonella montpellierensis DNF00314</name>
    <dbReference type="NCBI Taxonomy" id="1401067"/>
    <lineage>
        <taxon>Bacteria</taxon>
        <taxon>Bacillati</taxon>
        <taxon>Bacillota</taxon>
        <taxon>Negativicutes</taxon>
        <taxon>Veillonellales</taxon>
        <taxon>Veillonellaceae</taxon>
        <taxon>Veillonella</taxon>
    </lineage>
</organism>
<feature type="transmembrane region" description="Helical" evidence="1">
    <location>
        <begin position="389"/>
        <end position="406"/>
    </location>
</feature>
<dbReference type="AlphaFoldDB" id="A0A096CQ96"/>
<feature type="transmembrane region" description="Helical" evidence="1">
    <location>
        <begin position="609"/>
        <end position="627"/>
    </location>
</feature>